<gene>
    <name evidence="2" type="ORF">M513_14412</name>
</gene>
<organism evidence="2 3">
    <name type="scientific">Trichuris suis</name>
    <name type="common">pig whipworm</name>
    <dbReference type="NCBI Taxonomy" id="68888"/>
    <lineage>
        <taxon>Eukaryota</taxon>
        <taxon>Metazoa</taxon>
        <taxon>Ecdysozoa</taxon>
        <taxon>Nematoda</taxon>
        <taxon>Enoplea</taxon>
        <taxon>Dorylaimia</taxon>
        <taxon>Trichinellida</taxon>
        <taxon>Trichuridae</taxon>
        <taxon>Trichuris</taxon>
    </lineage>
</organism>
<evidence type="ECO:0000313" key="2">
    <source>
        <dbReference type="EMBL" id="KFD44711.1"/>
    </source>
</evidence>
<sequence length="98" mass="10753">MKEYVPTLALTQNKDASQPTITRDSIVLVVDPNAPRGQWLMGKVVHLFPGKDGIPRAAEVQTQYGLKRRPLVKVLELLPISTLETGGHVDDAVVKEPV</sequence>
<dbReference type="Pfam" id="PF18701">
    <property type="entry name" value="DUF5641"/>
    <property type="match status" value="1"/>
</dbReference>
<dbReference type="AlphaFoldDB" id="A0A085LIB5"/>
<dbReference type="Proteomes" id="UP000030764">
    <property type="component" value="Unassembled WGS sequence"/>
</dbReference>
<evidence type="ECO:0000313" key="3">
    <source>
        <dbReference type="Proteomes" id="UP000030764"/>
    </source>
</evidence>
<name>A0A085LIB5_9BILA</name>
<accession>A0A085LIB5</accession>
<reference evidence="2 3" key="1">
    <citation type="journal article" date="2014" name="Nat. Genet.">
        <title>Genome and transcriptome of the porcine whipworm Trichuris suis.</title>
        <authorList>
            <person name="Jex A.R."/>
            <person name="Nejsum P."/>
            <person name="Schwarz E.M."/>
            <person name="Hu L."/>
            <person name="Young N.D."/>
            <person name="Hall R.S."/>
            <person name="Korhonen P.K."/>
            <person name="Liao S."/>
            <person name="Thamsborg S."/>
            <person name="Xia J."/>
            <person name="Xu P."/>
            <person name="Wang S."/>
            <person name="Scheerlinck J.P."/>
            <person name="Hofmann A."/>
            <person name="Sternberg P.W."/>
            <person name="Wang J."/>
            <person name="Gasser R.B."/>
        </authorList>
    </citation>
    <scope>NUCLEOTIDE SEQUENCE [LARGE SCALE GENOMIC DNA]</scope>
    <source>
        <strain evidence="2">DCEP-RM93M</strain>
    </source>
</reference>
<feature type="domain" description="DUF5641" evidence="1">
    <location>
        <begin position="2"/>
        <end position="76"/>
    </location>
</feature>
<protein>
    <recommendedName>
        <fullName evidence="1">DUF5641 domain-containing protein</fullName>
    </recommendedName>
</protein>
<keyword evidence="3" id="KW-1185">Reference proteome</keyword>
<dbReference type="EMBL" id="KL365361">
    <property type="protein sequence ID" value="KFD44711.1"/>
    <property type="molecule type" value="Genomic_DNA"/>
</dbReference>
<proteinExistence type="predicted"/>
<evidence type="ECO:0000259" key="1">
    <source>
        <dbReference type="Pfam" id="PF18701"/>
    </source>
</evidence>
<dbReference type="InterPro" id="IPR040676">
    <property type="entry name" value="DUF5641"/>
</dbReference>